<evidence type="ECO:0000313" key="2">
    <source>
        <dbReference type="EMBL" id="GGU42366.1"/>
    </source>
</evidence>
<accession>A0ABQ2UKY5</accession>
<name>A0ABQ2UKY5_9PSEU</name>
<dbReference type="EMBL" id="BMRE01000015">
    <property type="protein sequence ID" value="GGU42366.1"/>
    <property type="molecule type" value="Genomic_DNA"/>
</dbReference>
<dbReference type="Pfam" id="PF13460">
    <property type="entry name" value="NAD_binding_10"/>
    <property type="match status" value="1"/>
</dbReference>
<feature type="domain" description="NAD(P)-binding" evidence="1">
    <location>
        <begin position="21"/>
        <end position="176"/>
    </location>
</feature>
<gene>
    <name evidence="2" type="ORF">GCM10010178_38640</name>
</gene>
<protein>
    <submittedName>
        <fullName evidence="2">NmrA family transcriptional regulator</fullName>
    </submittedName>
</protein>
<dbReference type="Proteomes" id="UP000649573">
    <property type="component" value="Unassembled WGS sequence"/>
</dbReference>
<dbReference type="PANTHER" id="PTHR43162:SF1">
    <property type="entry name" value="PRESTALK A DIFFERENTIATION PROTEIN A"/>
    <property type="match status" value="1"/>
</dbReference>
<dbReference type="SUPFAM" id="SSF51735">
    <property type="entry name" value="NAD(P)-binding Rossmann-fold domains"/>
    <property type="match status" value="1"/>
</dbReference>
<dbReference type="Gene3D" id="3.40.50.720">
    <property type="entry name" value="NAD(P)-binding Rossmann-like Domain"/>
    <property type="match status" value="1"/>
</dbReference>
<reference evidence="3" key="1">
    <citation type="journal article" date="2019" name="Int. J. Syst. Evol. Microbiol.">
        <title>The Global Catalogue of Microorganisms (GCM) 10K type strain sequencing project: providing services to taxonomists for standard genome sequencing and annotation.</title>
        <authorList>
            <consortium name="The Broad Institute Genomics Platform"/>
            <consortium name="The Broad Institute Genome Sequencing Center for Infectious Disease"/>
            <person name="Wu L."/>
            <person name="Ma J."/>
        </authorList>
    </citation>
    <scope>NUCLEOTIDE SEQUENCE [LARGE SCALE GENOMIC DNA]</scope>
    <source>
        <strain evidence="3">JCM 3296</strain>
    </source>
</reference>
<dbReference type="PANTHER" id="PTHR43162">
    <property type="match status" value="1"/>
</dbReference>
<dbReference type="InterPro" id="IPR051604">
    <property type="entry name" value="Ergot_Alk_Oxidoreductase"/>
</dbReference>
<evidence type="ECO:0000313" key="3">
    <source>
        <dbReference type="Proteomes" id="UP000649573"/>
    </source>
</evidence>
<sequence>MAHPSAVPLAELMSHEILVLGATGKTGRRVVRTLEESGAKVRPASRTSAVRFDWSEESTWHPALHGVTAAYVIAPPDPAAATPFVHLAQAEGVRLVLLSGRGLDEIPDQFFQGMLAAERAVRATDLPWTILRANNFNQNFSEDVWEAEVRAGRLSLPVDDTPEPFVDVQDIAEVAALALLSSGDHDGRTYNLTGPEAITFTAALNKISPTAELVKLTPAEYRELLLSHGVPEHEADELNAMFEGMRQGLLATPTDDVPRLLGRPATSFDTYVATTWR</sequence>
<proteinExistence type="predicted"/>
<comment type="caution">
    <text evidence="2">The sequence shown here is derived from an EMBL/GenBank/DDBJ whole genome shotgun (WGS) entry which is preliminary data.</text>
</comment>
<dbReference type="InterPro" id="IPR016040">
    <property type="entry name" value="NAD(P)-bd_dom"/>
</dbReference>
<keyword evidence="3" id="KW-1185">Reference proteome</keyword>
<dbReference type="InterPro" id="IPR036291">
    <property type="entry name" value="NAD(P)-bd_dom_sf"/>
</dbReference>
<evidence type="ECO:0000259" key="1">
    <source>
        <dbReference type="Pfam" id="PF13460"/>
    </source>
</evidence>
<dbReference type="Gene3D" id="3.90.25.10">
    <property type="entry name" value="UDP-galactose 4-epimerase, domain 1"/>
    <property type="match status" value="1"/>
</dbReference>
<organism evidence="2 3">
    <name type="scientific">Lentzea flava</name>
    <dbReference type="NCBI Taxonomy" id="103732"/>
    <lineage>
        <taxon>Bacteria</taxon>
        <taxon>Bacillati</taxon>
        <taxon>Actinomycetota</taxon>
        <taxon>Actinomycetes</taxon>
        <taxon>Pseudonocardiales</taxon>
        <taxon>Pseudonocardiaceae</taxon>
        <taxon>Lentzea</taxon>
    </lineage>
</organism>